<dbReference type="GO" id="GO:0030527">
    <property type="term" value="F:structural constituent of chromatin"/>
    <property type="evidence" value="ECO:0007669"/>
    <property type="project" value="InterPro"/>
</dbReference>
<sequence>TMPRVKQMARKRVREAETRQEKGLRMKLQTKRDIHVSHVSLGKTQRNQAIKRKVPIRRGVGVLKEIRRYQRSTALLIPKMPFRRLVRCVLKNRNKELGKLDTEEIRIQSSAVDALQEAAEAYLIGVFEDCNMAAIHARRVTIMPRDLFLIRRIRGETYIVRQPDERTREERYAARCERENDDE</sequence>
<dbReference type="Proteomes" id="UP001328107">
    <property type="component" value="Unassembled WGS sequence"/>
</dbReference>
<evidence type="ECO:0000313" key="10">
    <source>
        <dbReference type="EMBL" id="GMR30818.1"/>
    </source>
</evidence>
<evidence type="ECO:0000256" key="7">
    <source>
        <dbReference type="ARBA" id="ARBA00023269"/>
    </source>
</evidence>
<keyword evidence="5" id="KW-0238">DNA-binding</keyword>
<dbReference type="PANTHER" id="PTHR11426">
    <property type="entry name" value="HISTONE H3"/>
    <property type="match status" value="1"/>
</dbReference>
<feature type="non-terminal residue" evidence="10">
    <location>
        <position position="1"/>
    </location>
</feature>
<organism evidence="10 11">
    <name type="scientific">Pristionchus mayeri</name>
    <dbReference type="NCBI Taxonomy" id="1317129"/>
    <lineage>
        <taxon>Eukaryota</taxon>
        <taxon>Metazoa</taxon>
        <taxon>Ecdysozoa</taxon>
        <taxon>Nematoda</taxon>
        <taxon>Chromadorea</taxon>
        <taxon>Rhabditida</taxon>
        <taxon>Rhabditina</taxon>
        <taxon>Diplogasteromorpha</taxon>
        <taxon>Diplogasteroidea</taxon>
        <taxon>Neodiplogasteridae</taxon>
        <taxon>Pristionchus</taxon>
    </lineage>
</organism>
<protein>
    <recommendedName>
        <fullName evidence="9">Core Histone H2A/H2B/H3 domain-containing protein</fullName>
    </recommendedName>
</protein>
<dbReference type="GO" id="GO:0003677">
    <property type="term" value="F:DNA binding"/>
    <property type="evidence" value="ECO:0007669"/>
    <property type="project" value="UniProtKB-KW"/>
</dbReference>
<accession>A0AAN4YYL4</accession>
<dbReference type="FunFam" id="1.10.20.10:FF:000085">
    <property type="entry name" value="Histone H3.2"/>
    <property type="match status" value="1"/>
</dbReference>
<keyword evidence="6" id="KW-0539">Nucleus</keyword>
<comment type="caution">
    <text evidence="10">The sequence shown here is derived from an EMBL/GenBank/DDBJ whole genome shotgun (WGS) entry which is preliminary data.</text>
</comment>
<evidence type="ECO:0000256" key="1">
    <source>
        <dbReference type="ARBA" id="ARBA00004123"/>
    </source>
</evidence>
<dbReference type="Gene3D" id="1.10.20.10">
    <property type="entry name" value="Histone, subunit A"/>
    <property type="match status" value="1"/>
</dbReference>
<comment type="similarity">
    <text evidence="3">Belongs to the histone H3 family.</text>
</comment>
<evidence type="ECO:0000313" key="11">
    <source>
        <dbReference type="Proteomes" id="UP001328107"/>
    </source>
</evidence>
<dbReference type="CDD" id="cd22911">
    <property type="entry name" value="HFD_H3"/>
    <property type="match status" value="1"/>
</dbReference>
<name>A0AAN4YYL4_9BILA</name>
<dbReference type="AlphaFoldDB" id="A0AAN4YYL4"/>
<keyword evidence="4" id="KW-0158">Chromosome</keyword>
<keyword evidence="7" id="KW-0544">Nucleosome core</keyword>
<dbReference type="GO" id="GO:0046982">
    <property type="term" value="F:protein heterodimerization activity"/>
    <property type="evidence" value="ECO:0007669"/>
    <property type="project" value="InterPro"/>
</dbReference>
<reference evidence="11" key="1">
    <citation type="submission" date="2022-10" db="EMBL/GenBank/DDBJ databases">
        <title>Genome assembly of Pristionchus species.</title>
        <authorList>
            <person name="Yoshida K."/>
            <person name="Sommer R.J."/>
        </authorList>
    </citation>
    <scope>NUCLEOTIDE SEQUENCE [LARGE SCALE GENOMIC DNA]</scope>
    <source>
        <strain evidence="11">RS5460</strain>
    </source>
</reference>
<feature type="domain" description="Core Histone H2A/H2B/H3" evidence="9">
    <location>
        <begin position="62"/>
        <end position="153"/>
    </location>
</feature>
<dbReference type="GO" id="GO:0005634">
    <property type="term" value="C:nucleus"/>
    <property type="evidence" value="ECO:0007669"/>
    <property type="project" value="UniProtKB-SubCell"/>
</dbReference>
<dbReference type="InterPro" id="IPR007125">
    <property type="entry name" value="H2A/H2B/H3"/>
</dbReference>
<feature type="region of interest" description="Disordered" evidence="8">
    <location>
        <begin position="1"/>
        <end position="20"/>
    </location>
</feature>
<evidence type="ECO:0000256" key="5">
    <source>
        <dbReference type="ARBA" id="ARBA00023125"/>
    </source>
</evidence>
<evidence type="ECO:0000256" key="6">
    <source>
        <dbReference type="ARBA" id="ARBA00023242"/>
    </source>
</evidence>
<dbReference type="InterPro" id="IPR000164">
    <property type="entry name" value="Histone_H3/CENP-A"/>
</dbReference>
<evidence type="ECO:0000259" key="9">
    <source>
        <dbReference type="Pfam" id="PF00125"/>
    </source>
</evidence>
<dbReference type="Pfam" id="PF00125">
    <property type="entry name" value="Histone"/>
    <property type="match status" value="1"/>
</dbReference>
<dbReference type="SMART" id="SM00428">
    <property type="entry name" value="H3"/>
    <property type="match status" value="1"/>
</dbReference>
<evidence type="ECO:0000256" key="8">
    <source>
        <dbReference type="SAM" id="MobiDB-lite"/>
    </source>
</evidence>
<gene>
    <name evidence="10" type="ORF">PMAYCL1PPCAC_01013</name>
</gene>
<evidence type="ECO:0000256" key="3">
    <source>
        <dbReference type="ARBA" id="ARBA00010343"/>
    </source>
</evidence>
<evidence type="ECO:0000256" key="2">
    <source>
        <dbReference type="ARBA" id="ARBA00004286"/>
    </source>
</evidence>
<dbReference type="InterPro" id="IPR009072">
    <property type="entry name" value="Histone-fold"/>
</dbReference>
<dbReference type="GO" id="GO:0000786">
    <property type="term" value="C:nucleosome"/>
    <property type="evidence" value="ECO:0007669"/>
    <property type="project" value="UniProtKB-KW"/>
</dbReference>
<keyword evidence="11" id="KW-1185">Reference proteome</keyword>
<dbReference type="SUPFAM" id="SSF47113">
    <property type="entry name" value="Histone-fold"/>
    <property type="match status" value="1"/>
</dbReference>
<comment type="subcellular location">
    <subcellularLocation>
        <location evidence="2">Chromosome</location>
    </subcellularLocation>
    <subcellularLocation>
        <location evidence="1">Nucleus</location>
    </subcellularLocation>
</comment>
<proteinExistence type="inferred from homology"/>
<dbReference type="EMBL" id="BTRK01000001">
    <property type="protein sequence ID" value="GMR30818.1"/>
    <property type="molecule type" value="Genomic_DNA"/>
</dbReference>
<evidence type="ECO:0000256" key="4">
    <source>
        <dbReference type="ARBA" id="ARBA00022454"/>
    </source>
</evidence>